<dbReference type="AlphaFoldDB" id="A0A0U1P6B5"/>
<evidence type="ECO:0000313" key="3">
    <source>
        <dbReference type="Proteomes" id="UP000030675"/>
    </source>
</evidence>
<evidence type="ECO:0000256" key="1">
    <source>
        <dbReference type="SAM" id="Phobius"/>
    </source>
</evidence>
<gene>
    <name evidence="2" type="ORF">PLEI_1916</name>
</gene>
<proteinExistence type="predicted"/>
<evidence type="ECO:0000313" key="2">
    <source>
        <dbReference type="EMBL" id="GAD30261.1"/>
    </source>
</evidence>
<keyword evidence="1" id="KW-0812">Transmembrane</keyword>
<name>A0A0U1P6B5_PHOLE</name>
<accession>A0A0U1P6B5</accession>
<protein>
    <submittedName>
        <fullName evidence="2">Uncharacterized protein</fullName>
    </submittedName>
</protein>
<sequence length="342" mass="39774">MVSAFKIATHHTRNPLKYLPYFTLRTTLPGMKLSALQIIPAILSYSFLLWHISKLLFKLISPAVNFTYRRWMRSFYLRTLPTPMYVIAAISAFTAWTIFGIYGEELVKSATMTFLAGSATSVFAAVIFYYFTNHITEINNRKSAYEAHYHELLRISSPCGIEAQIFGWKHDEYTAEKAKEYRNPNRSFDGLSEQYIRFLEGTGRTSTPSLLNEFRTTISRIDRSVVFFDQDVRNAFALVERLVDELLVKCGDFETEAKQIKNETHRHNLMVFNEHRVFSHWFRKTKVEKEQIDPRGYGLLAEYRLFGFSHTVAIAANLTLARIELRKAIEKHVEPLIPDRMK</sequence>
<feature type="transmembrane region" description="Helical" evidence="1">
    <location>
        <begin position="38"/>
        <end position="61"/>
    </location>
</feature>
<feature type="transmembrane region" description="Helical" evidence="1">
    <location>
        <begin position="114"/>
        <end position="132"/>
    </location>
</feature>
<keyword evidence="1" id="KW-1133">Transmembrane helix</keyword>
<feature type="transmembrane region" description="Helical" evidence="1">
    <location>
        <begin position="82"/>
        <end position="102"/>
    </location>
</feature>
<keyword evidence="1" id="KW-0472">Membrane</keyword>
<dbReference type="HOGENOM" id="CLU_810983_0_0_6"/>
<reference evidence="3" key="1">
    <citation type="submission" date="2012-12" db="EMBL/GenBank/DDBJ databases">
        <title>Genome Sequence of Photobacterium leiognathi lrivu.4.1.</title>
        <authorList>
            <person name="Urbanczyk H."/>
            <person name="Ogura Y."/>
            <person name="Hayashi T."/>
            <person name="Dunlap P.V."/>
        </authorList>
    </citation>
    <scope>NUCLEOTIDE SEQUENCE [LARGE SCALE GENOMIC DNA]</scope>
    <source>
        <strain evidence="3">lrivu.4.1</strain>
    </source>
</reference>
<dbReference type="EMBL" id="DF196819">
    <property type="protein sequence ID" value="GAD30261.1"/>
    <property type="molecule type" value="Genomic_DNA"/>
</dbReference>
<organism evidence="2 3">
    <name type="scientific">Photobacterium leiognathi lrivu.4.1</name>
    <dbReference type="NCBI Taxonomy" id="1248232"/>
    <lineage>
        <taxon>Bacteria</taxon>
        <taxon>Pseudomonadati</taxon>
        <taxon>Pseudomonadota</taxon>
        <taxon>Gammaproteobacteria</taxon>
        <taxon>Vibrionales</taxon>
        <taxon>Vibrionaceae</taxon>
        <taxon>Photobacterium</taxon>
    </lineage>
</organism>
<dbReference type="eggNOG" id="ENOG5031P3T">
    <property type="taxonomic scope" value="Bacteria"/>
</dbReference>
<dbReference type="Proteomes" id="UP000030675">
    <property type="component" value="Unassembled WGS sequence"/>
</dbReference>